<name>A0ABV5GDA3_9FLAO</name>
<dbReference type="PANTHER" id="PTHR35535:SF2">
    <property type="entry name" value="DUF306 DOMAIN-CONTAINING PROTEIN"/>
    <property type="match status" value="1"/>
</dbReference>
<proteinExistence type="predicted"/>
<keyword evidence="1" id="KW-0732">Signal</keyword>
<dbReference type="Gene3D" id="2.40.128.640">
    <property type="match status" value="1"/>
</dbReference>
<accession>A0ABV5GDA3</accession>
<dbReference type="InterPro" id="IPR053147">
    <property type="entry name" value="Hsp_HslJ-like"/>
</dbReference>
<gene>
    <name evidence="3" type="ORF">ACFFUU_05765</name>
</gene>
<evidence type="ECO:0000256" key="1">
    <source>
        <dbReference type="SAM" id="SignalP"/>
    </source>
</evidence>
<dbReference type="InterPro" id="IPR038670">
    <property type="entry name" value="HslJ-like_sf"/>
</dbReference>
<reference evidence="3 4" key="1">
    <citation type="submission" date="2024-09" db="EMBL/GenBank/DDBJ databases">
        <authorList>
            <person name="Sun Q."/>
            <person name="Mori K."/>
        </authorList>
    </citation>
    <scope>NUCLEOTIDE SEQUENCE [LARGE SCALE GENOMIC DNA]</scope>
    <source>
        <strain evidence="3 4">CECT 8460</strain>
    </source>
</reference>
<feature type="domain" description="DUF306" evidence="2">
    <location>
        <begin position="184"/>
        <end position="293"/>
    </location>
</feature>
<comment type="caution">
    <text evidence="3">The sequence shown here is derived from an EMBL/GenBank/DDBJ whole genome shotgun (WGS) entry which is preliminary data.</text>
</comment>
<dbReference type="InterPro" id="IPR005184">
    <property type="entry name" value="DUF306_Meta_HslJ"/>
</dbReference>
<dbReference type="EMBL" id="JBHMFB010000015">
    <property type="protein sequence ID" value="MFB9089100.1"/>
    <property type="molecule type" value="Genomic_DNA"/>
</dbReference>
<dbReference type="Pfam" id="PF03724">
    <property type="entry name" value="META"/>
    <property type="match status" value="1"/>
</dbReference>
<keyword evidence="4" id="KW-1185">Reference proteome</keyword>
<evidence type="ECO:0000259" key="2">
    <source>
        <dbReference type="Pfam" id="PF03724"/>
    </source>
</evidence>
<dbReference type="RefSeq" id="WP_290285614.1">
    <property type="nucleotide sequence ID" value="NZ_JAUFQN010000019.1"/>
</dbReference>
<dbReference type="Gene3D" id="2.40.128.270">
    <property type="match status" value="1"/>
</dbReference>
<evidence type="ECO:0000313" key="4">
    <source>
        <dbReference type="Proteomes" id="UP001589576"/>
    </source>
</evidence>
<dbReference type="PANTHER" id="PTHR35535">
    <property type="entry name" value="HEAT SHOCK PROTEIN HSLJ"/>
    <property type="match status" value="1"/>
</dbReference>
<sequence length="296" mass="32849">MKYILLLIFVCLFSCQQQSKNKADSKTDSIKNEVLNSHNAKNSLDYIGTYKGILPCADCQGLDTEIAINENGTFSIKTKYQGKGDKVFVQKGHFTWNKKGNIIVLTDIKNGPNQYFVAENKLIQLDISGKKISGNLAEDYVLSKQAIDTSAIETAEESKVTVDLDSRIITTTVIEKVNPAVGKYPLAGTKWKLVSLRKIKAAQKGKNVYYMKLNSKDGRFVALSGCNNILGHYVMPSSTSLTFSGIVSNKMDCADAELESYFFTTLAETNSYKLENEILILFGADKKQLAKFEVIK</sequence>
<feature type="signal peptide" evidence="1">
    <location>
        <begin position="1"/>
        <end position="19"/>
    </location>
</feature>
<evidence type="ECO:0000313" key="3">
    <source>
        <dbReference type="EMBL" id="MFB9089100.1"/>
    </source>
</evidence>
<dbReference type="InterPro" id="IPR007298">
    <property type="entry name" value="Cu-R_lipoprotein_NlpE"/>
</dbReference>
<protein>
    <submittedName>
        <fullName evidence="3">Copper resistance protein NlpE N-terminal domain-containing protein</fullName>
    </submittedName>
</protein>
<dbReference type="Proteomes" id="UP001589576">
    <property type="component" value="Unassembled WGS sequence"/>
</dbReference>
<organism evidence="3 4">
    <name type="scientific">Flavobacterium paronense</name>
    <dbReference type="NCBI Taxonomy" id="1392775"/>
    <lineage>
        <taxon>Bacteria</taxon>
        <taxon>Pseudomonadati</taxon>
        <taxon>Bacteroidota</taxon>
        <taxon>Flavobacteriia</taxon>
        <taxon>Flavobacteriales</taxon>
        <taxon>Flavobacteriaceae</taxon>
        <taxon>Flavobacterium</taxon>
    </lineage>
</organism>
<feature type="chain" id="PRO_5046201049" evidence="1">
    <location>
        <begin position="20"/>
        <end position="296"/>
    </location>
</feature>
<dbReference type="Pfam" id="PF04170">
    <property type="entry name" value="NlpE"/>
    <property type="match status" value="1"/>
</dbReference>